<comment type="catalytic activity">
    <reaction evidence="6">
        <text>2 a quinone + NADH + H(+) = 2 a 1,4-benzosemiquinone + NAD(+)</text>
        <dbReference type="Rhea" id="RHEA:65952"/>
        <dbReference type="ChEBI" id="CHEBI:15378"/>
        <dbReference type="ChEBI" id="CHEBI:57540"/>
        <dbReference type="ChEBI" id="CHEBI:57945"/>
        <dbReference type="ChEBI" id="CHEBI:132124"/>
        <dbReference type="ChEBI" id="CHEBI:134225"/>
    </reaction>
</comment>
<dbReference type="EC" id="1.6.5.-" evidence="6"/>
<accession>A0ABU2ZRN3</accession>
<comment type="subunit">
    <text evidence="6">Homodimer.</text>
</comment>
<comment type="function">
    <text evidence="6">Quinone reductase that provides resistance to thiol-specific stress caused by electrophilic quinones.</text>
</comment>
<comment type="caution">
    <text evidence="6">Lacks conserved residue(s) required for the propagation of feature annotation.</text>
</comment>
<evidence type="ECO:0000256" key="4">
    <source>
        <dbReference type="ARBA" id="ARBA00023027"/>
    </source>
</evidence>
<comment type="function">
    <text evidence="6">Also exhibits azoreductase activity. Catalyzes the reductive cleavage of the azo bond in aromatic azo compounds to the corresponding amines.</text>
</comment>
<dbReference type="EC" id="1.7.1.17" evidence="6"/>
<evidence type="ECO:0000256" key="1">
    <source>
        <dbReference type="ARBA" id="ARBA00022630"/>
    </source>
</evidence>
<evidence type="ECO:0000313" key="9">
    <source>
        <dbReference type="Proteomes" id="UP001253545"/>
    </source>
</evidence>
<dbReference type="PANTHER" id="PTHR43741:SF2">
    <property type="entry name" value="FMN-DEPENDENT NADH:QUINONE OXIDOREDUCTASE"/>
    <property type="match status" value="1"/>
</dbReference>
<evidence type="ECO:0000256" key="2">
    <source>
        <dbReference type="ARBA" id="ARBA00022643"/>
    </source>
</evidence>
<dbReference type="InterPro" id="IPR003680">
    <property type="entry name" value="Flavodoxin_fold"/>
</dbReference>
<comment type="caution">
    <text evidence="8">The sequence shown here is derived from an EMBL/GenBank/DDBJ whole genome shotgun (WGS) entry which is preliminary data.</text>
</comment>
<dbReference type="Pfam" id="PF02525">
    <property type="entry name" value="Flavodoxin_2"/>
    <property type="match status" value="1"/>
</dbReference>
<dbReference type="InterPro" id="IPR023048">
    <property type="entry name" value="NADH:quinone_OxRdtase_FMN_depd"/>
</dbReference>
<evidence type="ECO:0000259" key="7">
    <source>
        <dbReference type="Pfam" id="PF02525"/>
    </source>
</evidence>
<keyword evidence="1 6" id="KW-0285">Flavoprotein</keyword>
<keyword evidence="3 6" id="KW-0560">Oxidoreductase</keyword>
<evidence type="ECO:0000256" key="6">
    <source>
        <dbReference type="HAMAP-Rule" id="MF_01216"/>
    </source>
</evidence>
<evidence type="ECO:0000313" key="8">
    <source>
        <dbReference type="EMBL" id="MDT0595292.1"/>
    </source>
</evidence>
<feature type="domain" description="Flavodoxin-like fold" evidence="7">
    <location>
        <begin position="4"/>
        <end position="174"/>
    </location>
</feature>
<dbReference type="Proteomes" id="UP001253545">
    <property type="component" value="Unassembled WGS sequence"/>
</dbReference>
<feature type="binding site" evidence="6">
    <location>
        <position position="11"/>
    </location>
    <ligand>
        <name>FMN</name>
        <dbReference type="ChEBI" id="CHEBI:58210"/>
    </ligand>
</feature>
<dbReference type="InterPro" id="IPR050104">
    <property type="entry name" value="FMN-dep_NADH:Q_OxRdtase_AzoR1"/>
</dbReference>
<comment type="similarity">
    <text evidence="6">Belongs to the azoreductase type 1 family.</text>
</comment>
<keyword evidence="9" id="KW-1185">Reference proteome</keyword>
<dbReference type="RefSeq" id="WP_311368802.1">
    <property type="nucleotide sequence ID" value="NZ_JAVRHX010000002.1"/>
</dbReference>
<dbReference type="InterPro" id="IPR029039">
    <property type="entry name" value="Flavoprotein-like_sf"/>
</dbReference>
<keyword evidence="4 6" id="KW-0520">NAD</keyword>
<dbReference type="EMBL" id="JAVRHX010000002">
    <property type="protein sequence ID" value="MDT0595292.1"/>
    <property type="molecule type" value="Genomic_DNA"/>
</dbReference>
<reference evidence="8 9" key="1">
    <citation type="submission" date="2023-09" db="EMBL/GenBank/DDBJ databases">
        <authorList>
            <person name="Rey-Velasco X."/>
        </authorList>
    </citation>
    <scope>NUCLEOTIDE SEQUENCE [LARGE SCALE GENOMIC DNA]</scope>
    <source>
        <strain evidence="8 9">P117</strain>
    </source>
</reference>
<sequence>MTNKILHINSSGRKEGSLTRQVSEKLVDQFKKDETNVSVVQRDLASGLPFIDEQWINANFTDPEQRNDQQKQALAFSDSLVNELQNADKIIIASPIYNFSVPAVLKAWIDLIARARLTFRYTENGPEGLLQNKTAYLVMASGGVPIESEMDLATKYLKQVMRFIGITDVKVIDATKNDLI</sequence>
<dbReference type="Gene3D" id="3.40.50.360">
    <property type="match status" value="1"/>
</dbReference>
<organism evidence="8 9">
    <name type="scientific">Glaciecola petra</name>
    <dbReference type="NCBI Taxonomy" id="3075602"/>
    <lineage>
        <taxon>Bacteria</taxon>
        <taxon>Pseudomonadati</taxon>
        <taxon>Pseudomonadota</taxon>
        <taxon>Gammaproteobacteria</taxon>
        <taxon>Alteromonadales</taxon>
        <taxon>Alteromonadaceae</taxon>
        <taxon>Glaciecola</taxon>
    </lineage>
</organism>
<comment type="cofactor">
    <cofactor evidence="6">
        <name>FMN</name>
        <dbReference type="ChEBI" id="CHEBI:58210"/>
    </cofactor>
    <text evidence="6">Binds 1 FMN per subunit.</text>
</comment>
<protein>
    <recommendedName>
        <fullName evidence="6">FMN dependent NADH:quinone oxidoreductase</fullName>
        <ecNumber evidence="6">1.6.5.-</ecNumber>
    </recommendedName>
    <alternativeName>
        <fullName evidence="6">Azo-dye reductase</fullName>
    </alternativeName>
    <alternativeName>
        <fullName evidence="6">FMN-dependent NADH-azo compound oxidoreductase</fullName>
    </alternativeName>
    <alternativeName>
        <fullName evidence="6">FMN-dependent NADH-azoreductase</fullName>
        <ecNumber evidence="6">1.7.1.17</ecNumber>
    </alternativeName>
</protein>
<comment type="catalytic activity">
    <reaction evidence="5">
        <text>N,N-dimethyl-1,4-phenylenediamine + anthranilate + 2 NAD(+) = 2-(4-dimethylaminophenyl)diazenylbenzoate + 2 NADH + 2 H(+)</text>
        <dbReference type="Rhea" id="RHEA:55872"/>
        <dbReference type="ChEBI" id="CHEBI:15378"/>
        <dbReference type="ChEBI" id="CHEBI:15783"/>
        <dbReference type="ChEBI" id="CHEBI:16567"/>
        <dbReference type="ChEBI" id="CHEBI:57540"/>
        <dbReference type="ChEBI" id="CHEBI:57945"/>
        <dbReference type="ChEBI" id="CHEBI:71579"/>
        <dbReference type="EC" id="1.7.1.17"/>
    </reaction>
    <physiologicalReaction direction="right-to-left" evidence="5">
        <dbReference type="Rhea" id="RHEA:55874"/>
    </physiologicalReaction>
</comment>
<dbReference type="SUPFAM" id="SSF52218">
    <property type="entry name" value="Flavoproteins"/>
    <property type="match status" value="1"/>
</dbReference>
<proteinExistence type="inferred from homology"/>
<keyword evidence="2 6" id="KW-0288">FMN</keyword>
<evidence type="ECO:0000256" key="5">
    <source>
        <dbReference type="ARBA" id="ARBA00048542"/>
    </source>
</evidence>
<dbReference type="PANTHER" id="PTHR43741">
    <property type="entry name" value="FMN-DEPENDENT NADH-AZOREDUCTASE 1"/>
    <property type="match status" value="1"/>
</dbReference>
<gene>
    <name evidence="6" type="primary">azoR</name>
    <name evidence="8" type="ORF">RM552_10585</name>
</gene>
<dbReference type="HAMAP" id="MF_01216">
    <property type="entry name" value="Azoreductase_type1"/>
    <property type="match status" value="1"/>
</dbReference>
<name>A0ABU2ZRN3_9ALTE</name>
<evidence type="ECO:0000256" key="3">
    <source>
        <dbReference type="ARBA" id="ARBA00023002"/>
    </source>
</evidence>